<feature type="compositionally biased region" description="Basic and acidic residues" evidence="1">
    <location>
        <begin position="24"/>
        <end position="71"/>
    </location>
</feature>
<organism evidence="2 3">
    <name type="scientific">Caerostris extrusa</name>
    <name type="common">Bark spider</name>
    <name type="synonym">Caerostris bankana</name>
    <dbReference type="NCBI Taxonomy" id="172846"/>
    <lineage>
        <taxon>Eukaryota</taxon>
        <taxon>Metazoa</taxon>
        <taxon>Ecdysozoa</taxon>
        <taxon>Arthropoda</taxon>
        <taxon>Chelicerata</taxon>
        <taxon>Arachnida</taxon>
        <taxon>Araneae</taxon>
        <taxon>Araneomorphae</taxon>
        <taxon>Entelegynae</taxon>
        <taxon>Araneoidea</taxon>
        <taxon>Araneidae</taxon>
        <taxon>Caerostris</taxon>
    </lineage>
</organism>
<keyword evidence="3" id="KW-1185">Reference proteome</keyword>
<dbReference type="EMBL" id="BPLR01007440">
    <property type="protein sequence ID" value="GIY16913.1"/>
    <property type="molecule type" value="Genomic_DNA"/>
</dbReference>
<feature type="compositionally biased region" description="Basic residues" evidence="1">
    <location>
        <begin position="1"/>
        <end position="11"/>
    </location>
</feature>
<evidence type="ECO:0000313" key="2">
    <source>
        <dbReference type="EMBL" id="GIY16913.1"/>
    </source>
</evidence>
<comment type="caution">
    <text evidence="2">The sequence shown here is derived from an EMBL/GenBank/DDBJ whole genome shotgun (WGS) entry which is preliminary data.</text>
</comment>
<evidence type="ECO:0000256" key="1">
    <source>
        <dbReference type="SAM" id="MobiDB-lite"/>
    </source>
</evidence>
<proteinExistence type="predicted"/>
<protein>
    <submittedName>
        <fullName evidence="2">Uncharacterized protein</fullName>
    </submittedName>
</protein>
<evidence type="ECO:0000313" key="3">
    <source>
        <dbReference type="Proteomes" id="UP001054945"/>
    </source>
</evidence>
<dbReference type="Proteomes" id="UP001054945">
    <property type="component" value="Unassembled WGS sequence"/>
</dbReference>
<accession>A0AAV4R3M4</accession>
<name>A0AAV4R3M4_CAEEX</name>
<feature type="region of interest" description="Disordered" evidence="1">
    <location>
        <begin position="1"/>
        <end position="80"/>
    </location>
</feature>
<gene>
    <name evidence="2" type="ORF">CEXT_731661</name>
</gene>
<sequence length="126" mass="14346">MLHFLRPRRWGKGGPGPNCSEGKNFPEKSTMEEDSGFREIGWKENGRGEEEKGEAKEGVRSDRSQKERKINAEQLPNRDLIPGCDRPANYHISCPIHHRIPRLRLRFLLSITASSSLSPPPPPQQH</sequence>
<dbReference type="AlphaFoldDB" id="A0AAV4R3M4"/>
<reference evidence="2 3" key="1">
    <citation type="submission" date="2021-06" db="EMBL/GenBank/DDBJ databases">
        <title>Caerostris extrusa draft genome.</title>
        <authorList>
            <person name="Kono N."/>
            <person name="Arakawa K."/>
        </authorList>
    </citation>
    <scope>NUCLEOTIDE SEQUENCE [LARGE SCALE GENOMIC DNA]</scope>
</reference>